<dbReference type="EMBL" id="CP036402">
    <property type="protein sequence ID" value="QBI18635.1"/>
    <property type="molecule type" value="Genomic_DNA"/>
</dbReference>
<keyword evidence="3" id="KW-0804">Transcription</keyword>
<proteinExistence type="predicted"/>
<name>A0A411YBS7_9ACTN</name>
<dbReference type="GO" id="GO:0006950">
    <property type="term" value="P:response to stress"/>
    <property type="evidence" value="ECO:0007669"/>
    <property type="project" value="TreeGrafter"/>
</dbReference>
<dbReference type="PANTHER" id="PTHR33164:SF101">
    <property type="entry name" value="TRANSCRIPTIONAL REPRESSOR MPRA"/>
    <property type="match status" value="1"/>
</dbReference>
<reference evidence="6 7" key="1">
    <citation type="submission" date="2019-01" db="EMBL/GenBank/DDBJ databases">
        <title>Egibacter rhizosphaerae EGI 80759T.</title>
        <authorList>
            <person name="Chen D.-D."/>
            <person name="Tian Y."/>
            <person name="Jiao J.-Y."/>
            <person name="Zhang X.-T."/>
            <person name="Zhang Y.-G."/>
            <person name="Zhang Y."/>
            <person name="Xiao M."/>
            <person name="Shu W.-S."/>
            <person name="Li W.-J."/>
        </authorList>
    </citation>
    <scope>NUCLEOTIDE SEQUENCE [LARGE SCALE GENOMIC DNA]</scope>
    <source>
        <strain evidence="6 7">EGI 80759</strain>
    </source>
</reference>
<evidence type="ECO:0000256" key="4">
    <source>
        <dbReference type="SAM" id="MobiDB-lite"/>
    </source>
</evidence>
<dbReference type="GO" id="GO:0003677">
    <property type="term" value="F:DNA binding"/>
    <property type="evidence" value="ECO:0007669"/>
    <property type="project" value="UniProtKB-KW"/>
</dbReference>
<dbReference type="InterPro" id="IPR036388">
    <property type="entry name" value="WH-like_DNA-bd_sf"/>
</dbReference>
<dbReference type="InterPro" id="IPR000835">
    <property type="entry name" value="HTH_MarR-typ"/>
</dbReference>
<evidence type="ECO:0000259" key="5">
    <source>
        <dbReference type="PROSITE" id="PS50995"/>
    </source>
</evidence>
<dbReference type="RefSeq" id="WP_131153633.1">
    <property type="nucleotide sequence ID" value="NZ_CP036402.1"/>
</dbReference>
<dbReference type="OrthoDB" id="3296622at2"/>
<dbReference type="Proteomes" id="UP000291469">
    <property type="component" value="Chromosome"/>
</dbReference>
<dbReference type="InterPro" id="IPR036390">
    <property type="entry name" value="WH_DNA-bd_sf"/>
</dbReference>
<dbReference type="GO" id="GO:0003700">
    <property type="term" value="F:DNA-binding transcription factor activity"/>
    <property type="evidence" value="ECO:0007669"/>
    <property type="project" value="InterPro"/>
</dbReference>
<dbReference type="AlphaFoldDB" id="A0A411YBS7"/>
<keyword evidence="7" id="KW-1185">Reference proteome</keyword>
<protein>
    <submittedName>
        <fullName evidence="6">MarR family transcriptional regulator</fullName>
    </submittedName>
</protein>
<dbReference type="PROSITE" id="PS01117">
    <property type="entry name" value="HTH_MARR_1"/>
    <property type="match status" value="1"/>
</dbReference>
<evidence type="ECO:0000313" key="7">
    <source>
        <dbReference type="Proteomes" id="UP000291469"/>
    </source>
</evidence>
<feature type="region of interest" description="Disordered" evidence="4">
    <location>
        <begin position="1"/>
        <end position="22"/>
    </location>
</feature>
<dbReference type="PANTHER" id="PTHR33164">
    <property type="entry name" value="TRANSCRIPTIONAL REGULATOR, MARR FAMILY"/>
    <property type="match status" value="1"/>
</dbReference>
<dbReference type="SMART" id="SM00347">
    <property type="entry name" value="HTH_MARR"/>
    <property type="match status" value="1"/>
</dbReference>
<dbReference type="KEGG" id="erz:ER308_03035"/>
<evidence type="ECO:0000256" key="3">
    <source>
        <dbReference type="ARBA" id="ARBA00023163"/>
    </source>
</evidence>
<dbReference type="InterPro" id="IPR023187">
    <property type="entry name" value="Tscrpt_reg_MarR-type_CS"/>
</dbReference>
<evidence type="ECO:0000256" key="1">
    <source>
        <dbReference type="ARBA" id="ARBA00023015"/>
    </source>
</evidence>
<evidence type="ECO:0000313" key="6">
    <source>
        <dbReference type="EMBL" id="QBI18635.1"/>
    </source>
</evidence>
<evidence type="ECO:0000256" key="2">
    <source>
        <dbReference type="ARBA" id="ARBA00023125"/>
    </source>
</evidence>
<keyword evidence="2" id="KW-0238">DNA-binding</keyword>
<dbReference type="PROSITE" id="PS50995">
    <property type="entry name" value="HTH_MARR_2"/>
    <property type="match status" value="1"/>
</dbReference>
<dbReference type="Gene3D" id="1.10.10.10">
    <property type="entry name" value="Winged helix-like DNA-binding domain superfamily/Winged helix DNA-binding domain"/>
    <property type="match status" value="1"/>
</dbReference>
<dbReference type="SUPFAM" id="SSF46785">
    <property type="entry name" value="Winged helix' DNA-binding domain"/>
    <property type="match status" value="1"/>
</dbReference>
<accession>A0A411YBS7</accession>
<gene>
    <name evidence="6" type="ORF">ER308_03035</name>
</gene>
<dbReference type="InterPro" id="IPR039422">
    <property type="entry name" value="MarR/SlyA-like"/>
</dbReference>
<dbReference type="Pfam" id="PF12802">
    <property type="entry name" value="MarR_2"/>
    <property type="match status" value="1"/>
</dbReference>
<keyword evidence="1" id="KW-0805">Transcription regulation</keyword>
<feature type="domain" description="HTH marR-type" evidence="5">
    <location>
        <begin position="43"/>
        <end position="176"/>
    </location>
</feature>
<sequence>MTADARPSRSHAPGPGQHVNRPALDPIAEARRQWELRHDAALPMEVVVRLFRAQQLALGHMNELLAPFGLTFARYEVLKLLAFSRTGRLPMGKMGERLMVHPTSVTSAVNRLEAQGLVERVPGDHDRRTTLAVLTEAGRELVDRATDALVADGFGMSDLSDEGMRELAGGLERLCEELEGASTGS</sequence>
<organism evidence="6 7">
    <name type="scientific">Egibacter rhizosphaerae</name>
    <dbReference type="NCBI Taxonomy" id="1670831"/>
    <lineage>
        <taxon>Bacteria</taxon>
        <taxon>Bacillati</taxon>
        <taxon>Actinomycetota</taxon>
        <taxon>Nitriliruptoria</taxon>
        <taxon>Egibacterales</taxon>
        <taxon>Egibacteraceae</taxon>
        <taxon>Egibacter</taxon>
    </lineage>
</organism>